<evidence type="ECO:0000259" key="3">
    <source>
        <dbReference type="Pfam" id="PF07228"/>
    </source>
</evidence>
<evidence type="ECO:0000256" key="1">
    <source>
        <dbReference type="ARBA" id="ARBA00022801"/>
    </source>
</evidence>
<dbReference type="RefSeq" id="WP_345372588.1">
    <property type="nucleotide sequence ID" value="NZ_BAABJX010000039.1"/>
</dbReference>
<feature type="transmembrane region" description="Helical" evidence="2">
    <location>
        <begin position="199"/>
        <end position="217"/>
    </location>
</feature>
<feature type="domain" description="PPM-type phosphatase" evidence="3">
    <location>
        <begin position="298"/>
        <end position="495"/>
    </location>
</feature>
<dbReference type="PANTHER" id="PTHR43156:SF9">
    <property type="entry name" value="HAMP DOMAIN-CONTAINING PROTEIN"/>
    <property type="match status" value="1"/>
</dbReference>
<accession>A0ABP9DE98</accession>
<dbReference type="PANTHER" id="PTHR43156">
    <property type="entry name" value="STAGE II SPORULATION PROTEIN E-RELATED"/>
    <property type="match status" value="1"/>
</dbReference>
<dbReference type="Pfam" id="PF07228">
    <property type="entry name" value="SpoIIE"/>
    <property type="match status" value="1"/>
</dbReference>
<dbReference type="Proteomes" id="UP001500298">
    <property type="component" value="Unassembled WGS sequence"/>
</dbReference>
<dbReference type="InterPro" id="IPR052016">
    <property type="entry name" value="Bact_Sigma-Reg"/>
</dbReference>
<evidence type="ECO:0000256" key="2">
    <source>
        <dbReference type="SAM" id="Phobius"/>
    </source>
</evidence>
<name>A0ABP9DE98_9BACT</name>
<keyword evidence="2" id="KW-0812">Transmembrane</keyword>
<organism evidence="4 5">
    <name type="scientific">Algivirga pacifica</name>
    <dbReference type="NCBI Taxonomy" id="1162670"/>
    <lineage>
        <taxon>Bacteria</taxon>
        <taxon>Pseudomonadati</taxon>
        <taxon>Bacteroidota</taxon>
        <taxon>Cytophagia</taxon>
        <taxon>Cytophagales</taxon>
        <taxon>Flammeovirgaceae</taxon>
        <taxon>Algivirga</taxon>
    </lineage>
</organism>
<comment type="caution">
    <text evidence="4">The sequence shown here is derived from an EMBL/GenBank/DDBJ whole genome shotgun (WGS) entry which is preliminary data.</text>
</comment>
<keyword evidence="5" id="KW-1185">Reference proteome</keyword>
<proteinExistence type="predicted"/>
<keyword evidence="1" id="KW-0378">Hydrolase</keyword>
<evidence type="ECO:0000313" key="5">
    <source>
        <dbReference type="Proteomes" id="UP001500298"/>
    </source>
</evidence>
<gene>
    <name evidence="4" type="ORF">GCM10023331_26660</name>
</gene>
<dbReference type="EMBL" id="BAABJX010000039">
    <property type="protein sequence ID" value="GAA4840186.1"/>
    <property type="molecule type" value="Genomic_DNA"/>
</dbReference>
<dbReference type="Gene3D" id="3.60.40.10">
    <property type="entry name" value="PPM-type phosphatase domain"/>
    <property type="match status" value="1"/>
</dbReference>
<sequence>MTKILSAKMLGVRIQMVVFTGLMMLVSFFTYRNYQEKVERTEKEVLLNLSAIAYTTASNIDGDRHENLVQRYPEKDGITTSIEDSSYYHMHQQLKEVVRTHHLQSAVYTLVKKEEHFEFIVTSSEDPAFRHRYVQYPMELRSQFDQGGVLGEYRTENGVWLSAFAPIKNSDREVVAVIQVDQRFESFLAEARMHLYRQVAISISIALLTWALLYYFLTKVISKEEENKQQLISYVQLTEKQHRNILNSITYAERLQRSLMPDEVTLQQQLPKTYLLYKSKDKVSGDFPWYYPIPGTNEILLAAVDCTGHGVPGALLSIMGHFMLNDIVMSHQIHQPDLILLALHHSVINALGQDRECSMSNDGMDIAMLKLNLTDGTFQYAGANRPLYWMREGKIETIKGSRRPVGGMQYQKKPLEYLLFEGEAQKGDSFHLTSDGFQDQIGGNKGRRFMTKRVKSSLELMSETPIQLYSQHLEALFEEWRAEEKQLDDVLMIGVQL</sequence>
<feature type="transmembrane region" description="Helical" evidence="2">
    <location>
        <begin position="12"/>
        <end position="31"/>
    </location>
</feature>
<keyword evidence="2" id="KW-0472">Membrane</keyword>
<reference evidence="5" key="1">
    <citation type="journal article" date="2019" name="Int. J. Syst. Evol. Microbiol.">
        <title>The Global Catalogue of Microorganisms (GCM) 10K type strain sequencing project: providing services to taxonomists for standard genome sequencing and annotation.</title>
        <authorList>
            <consortium name="The Broad Institute Genomics Platform"/>
            <consortium name="The Broad Institute Genome Sequencing Center for Infectious Disease"/>
            <person name="Wu L."/>
            <person name="Ma J."/>
        </authorList>
    </citation>
    <scope>NUCLEOTIDE SEQUENCE [LARGE SCALE GENOMIC DNA]</scope>
    <source>
        <strain evidence="5">JCM 18326</strain>
    </source>
</reference>
<dbReference type="InterPro" id="IPR001932">
    <property type="entry name" value="PPM-type_phosphatase-like_dom"/>
</dbReference>
<keyword evidence="2" id="KW-1133">Transmembrane helix</keyword>
<evidence type="ECO:0000313" key="4">
    <source>
        <dbReference type="EMBL" id="GAA4840186.1"/>
    </source>
</evidence>
<protein>
    <recommendedName>
        <fullName evidence="3">PPM-type phosphatase domain-containing protein</fullName>
    </recommendedName>
</protein>
<dbReference type="InterPro" id="IPR036457">
    <property type="entry name" value="PPM-type-like_dom_sf"/>
</dbReference>